<dbReference type="Proteomes" id="UP001271007">
    <property type="component" value="Unassembled WGS sequence"/>
</dbReference>
<comment type="caution">
    <text evidence="2">The sequence shown here is derived from an EMBL/GenBank/DDBJ whole genome shotgun (WGS) entry which is preliminary data.</text>
</comment>
<dbReference type="AlphaFoldDB" id="A0AAJ0DH81"/>
<dbReference type="Pfam" id="PF13087">
    <property type="entry name" value="AAA_12"/>
    <property type="match status" value="1"/>
</dbReference>
<gene>
    <name evidence="2" type="ORF">LTR09_004778</name>
</gene>
<protein>
    <recommendedName>
        <fullName evidence="1">DNA2/NAM7 helicase-like C-terminal domain-containing protein</fullName>
    </recommendedName>
</protein>
<proteinExistence type="predicted"/>
<evidence type="ECO:0000313" key="2">
    <source>
        <dbReference type="EMBL" id="KAK3054002.1"/>
    </source>
</evidence>
<dbReference type="EMBL" id="JAWDJX010000013">
    <property type="protein sequence ID" value="KAK3054002.1"/>
    <property type="molecule type" value="Genomic_DNA"/>
</dbReference>
<dbReference type="InterPro" id="IPR027417">
    <property type="entry name" value="P-loop_NTPase"/>
</dbReference>
<accession>A0AAJ0DH81</accession>
<evidence type="ECO:0000313" key="3">
    <source>
        <dbReference type="Proteomes" id="UP001271007"/>
    </source>
</evidence>
<evidence type="ECO:0000259" key="1">
    <source>
        <dbReference type="Pfam" id="PF13087"/>
    </source>
</evidence>
<keyword evidence="3" id="KW-1185">Reference proteome</keyword>
<organism evidence="2 3">
    <name type="scientific">Extremus antarcticus</name>
    <dbReference type="NCBI Taxonomy" id="702011"/>
    <lineage>
        <taxon>Eukaryota</taxon>
        <taxon>Fungi</taxon>
        <taxon>Dikarya</taxon>
        <taxon>Ascomycota</taxon>
        <taxon>Pezizomycotina</taxon>
        <taxon>Dothideomycetes</taxon>
        <taxon>Dothideomycetidae</taxon>
        <taxon>Mycosphaerellales</taxon>
        <taxon>Extremaceae</taxon>
        <taxon>Extremus</taxon>
    </lineage>
</organism>
<reference evidence="2" key="1">
    <citation type="submission" date="2023-04" db="EMBL/GenBank/DDBJ databases">
        <title>Black Yeasts Isolated from many extreme environments.</title>
        <authorList>
            <person name="Coleine C."/>
            <person name="Stajich J.E."/>
            <person name="Selbmann L."/>
        </authorList>
    </citation>
    <scope>NUCLEOTIDE SEQUENCE</scope>
    <source>
        <strain evidence="2">CCFEE 5312</strain>
    </source>
</reference>
<feature type="domain" description="DNA2/NAM7 helicase-like C-terminal" evidence="1">
    <location>
        <begin position="85"/>
        <end position="187"/>
    </location>
</feature>
<name>A0AAJ0DH81_9PEZI</name>
<dbReference type="Gene3D" id="3.40.50.300">
    <property type="entry name" value="P-loop containing nucleotide triphosphate hydrolases"/>
    <property type="match status" value="1"/>
</dbReference>
<sequence>MPPHSVMSDFAKKHYGWDTTADATSESSSSPTSMPEGFEAVIRRIAKYPQDMVLNEAQRGNLSFAITNTKGADETRANFGFLSKTMELVPILSEYLGNSTHAKLAIITPYLKQQHYYNLALEGLRKEGTSADALPKVYTVEEAEGLHWDIGIVDYVNTDADDLDLLKCEKRSQTMHTRATQFMFIIGPDFSSRRGA</sequence>
<dbReference type="InterPro" id="IPR041679">
    <property type="entry name" value="DNA2/NAM7-like_C"/>
</dbReference>